<sequence length="93" mass="10263">MHVEPRQIIFQYAVEWYSAKKPITGTSNQTLTQLSWNRPSPGGCKINSDGSRNNTTGHISAAGLHIFEEMPACISDILAADSRGDSRPRLLCF</sequence>
<evidence type="ECO:0000313" key="1">
    <source>
        <dbReference type="EMBL" id="KAI5354890.1"/>
    </source>
</evidence>
<gene>
    <name evidence="1" type="ORF">L3X38_007785</name>
</gene>
<dbReference type="EMBL" id="JAJFAZ020000001">
    <property type="protein sequence ID" value="KAI5354890.1"/>
    <property type="molecule type" value="Genomic_DNA"/>
</dbReference>
<protein>
    <submittedName>
        <fullName evidence="1">Uncharacterized protein</fullName>
    </submittedName>
</protein>
<reference evidence="1 2" key="1">
    <citation type="journal article" date="2022" name="G3 (Bethesda)">
        <title>Whole-genome sequence and methylome profiling of the almond [Prunus dulcis (Mill.) D.A. Webb] cultivar 'Nonpareil'.</title>
        <authorList>
            <person name="D'Amico-Willman K.M."/>
            <person name="Ouma W.Z."/>
            <person name="Meulia T."/>
            <person name="Sideli G.M."/>
            <person name="Gradziel T.M."/>
            <person name="Fresnedo-Ramirez J."/>
        </authorList>
    </citation>
    <scope>NUCLEOTIDE SEQUENCE [LARGE SCALE GENOMIC DNA]</scope>
    <source>
        <strain evidence="1">Clone GOH B32 T37-40</strain>
    </source>
</reference>
<comment type="caution">
    <text evidence="1">The sequence shown here is derived from an EMBL/GenBank/DDBJ whole genome shotgun (WGS) entry which is preliminary data.</text>
</comment>
<evidence type="ECO:0000313" key="2">
    <source>
        <dbReference type="Proteomes" id="UP001054821"/>
    </source>
</evidence>
<proteinExistence type="predicted"/>
<dbReference type="Proteomes" id="UP001054821">
    <property type="component" value="Chromosome 1"/>
</dbReference>
<keyword evidence="2" id="KW-1185">Reference proteome</keyword>
<name>A0AAD5F6I1_PRUDU</name>
<dbReference type="AlphaFoldDB" id="A0AAD5F6I1"/>
<organism evidence="1 2">
    <name type="scientific">Prunus dulcis</name>
    <name type="common">Almond</name>
    <name type="synonym">Amygdalus dulcis</name>
    <dbReference type="NCBI Taxonomy" id="3755"/>
    <lineage>
        <taxon>Eukaryota</taxon>
        <taxon>Viridiplantae</taxon>
        <taxon>Streptophyta</taxon>
        <taxon>Embryophyta</taxon>
        <taxon>Tracheophyta</taxon>
        <taxon>Spermatophyta</taxon>
        <taxon>Magnoliopsida</taxon>
        <taxon>eudicotyledons</taxon>
        <taxon>Gunneridae</taxon>
        <taxon>Pentapetalae</taxon>
        <taxon>rosids</taxon>
        <taxon>fabids</taxon>
        <taxon>Rosales</taxon>
        <taxon>Rosaceae</taxon>
        <taxon>Amygdaloideae</taxon>
        <taxon>Amygdaleae</taxon>
        <taxon>Prunus</taxon>
    </lineage>
</organism>
<accession>A0AAD5F6I1</accession>